<organism evidence="1 2">
    <name type="scientific">Marinicella litoralis</name>
    <dbReference type="NCBI Taxonomy" id="644220"/>
    <lineage>
        <taxon>Bacteria</taxon>
        <taxon>Pseudomonadati</taxon>
        <taxon>Pseudomonadota</taxon>
        <taxon>Gammaproteobacteria</taxon>
        <taxon>Lysobacterales</taxon>
        <taxon>Marinicellaceae</taxon>
        <taxon>Marinicella</taxon>
    </lineage>
</organism>
<dbReference type="AlphaFoldDB" id="A0A4R6XR59"/>
<comment type="caution">
    <text evidence="1">The sequence shown here is derived from an EMBL/GenBank/DDBJ whole genome shotgun (WGS) entry which is preliminary data.</text>
</comment>
<accession>A0A4R6XR59</accession>
<dbReference type="EMBL" id="SNZB01000003">
    <property type="protein sequence ID" value="TDR20474.1"/>
    <property type="molecule type" value="Genomic_DNA"/>
</dbReference>
<protein>
    <submittedName>
        <fullName evidence="1">Uncharacterized protein</fullName>
    </submittedName>
</protein>
<evidence type="ECO:0000313" key="1">
    <source>
        <dbReference type="EMBL" id="TDR20474.1"/>
    </source>
</evidence>
<sequence length="224" mass="25691">MHKCTYNKLFDKEMNHDALKILEDAISDVGYWRYWFSEKEMFQIEFGGTQLHNSPQEENSPPSGILALRFVKPSSVVAIVRGEEEDFEWFDKLSKDEIEPFTVSYEEFTLTDSSLAQEIIQGAKKKKEISCSNEQLPKKGGFYLAFWSGDVGMAIHAEHVQALSHDGELSPELIKEKNSKWWTYWREYWDRRDTDAAMPQDYACEVTIPAGTEINIEQGSGGNG</sequence>
<proteinExistence type="predicted"/>
<dbReference type="Proteomes" id="UP000295724">
    <property type="component" value="Unassembled WGS sequence"/>
</dbReference>
<gene>
    <name evidence="1" type="ORF">C8D91_1448</name>
</gene>
<name>A0A4R6XR59_9GAMM</name>
<dbReference type="RefSeq" id="WP_099018317.1">
    <property type="nucleotide sequence ID" value="NZ_NIHB01000001.1"/>
</dbReference>
<keyword evidence="2" id="KW-1185">Reference proteome</keyword>
<evidence type="ECO:0000313" key="2">
    <source>
        <dbReference type="Proteomes" id="UP000295724"/>
    </source>
</evidence>
<reference evidence="1 2" key="1">
    <citation type="submission" date="2019-03" db="EMBL/GenBank/DDBJ databases">
        <title>Genomic Encyclopedia of Type Strains, Phase IV (KMG-IV): sequencing the most valuable type-strain genomes for metagenomic binning, comparative biology and taxonomic classification.</title>
        <authorList>
            <person name="Goeker M."/>
        </authorList>
    </citation>
    <scope>NUCLEOTIDE SEQUENCE [LARGE SCALE GENOMIC DNA]</scope>
    <source>
        <strain evidence="1 2">DSM 25488</strain>
    </source>
</reference>